<dbReference type="Pfam" id="PF09990">
    <property type="entry name" value="DUF2231"/>
    <property type="match status" value="1"/>
</dbReference>
<protein>
    <submittedName>
        <fullName evidence="3">DUF2231 domain-containing protein</fullName>
    </submittedName>
</protein>
<gene>
    <name evidence="3" type="ORF">V0288_21505</name>
</gene>
<name>A0AAW9R199_9CHRO</name>
<dbReference type="InterPro" id="IPR019251">
    <property type="entry name" value="DUF2231_TM"/>
</dbReference>
<dbReference type="Proteomes" id="UP001328733">
    <property type="component" value="Unassembled WGS sequence"/>
</dbReference>
<accession>A0AAW9R199</accession>
<dbReference type="RefSeq" id="WP_332867199.1">
    <property type="nucleotide sequence ID" value="NZ_JBAFSM010000057.1"/>
</dbReference>
<feature type="domain" description="DUF2231" evidence="2">
    <location>
        <begin position="22"/>
        <end position="185"/>
    </location>
</feature>
<feature type="transmembrane region" description="Helical" evidence="1">
    <location>
        <begin position="28"/>
        <end position="51"/>
    </location>
</feature>
<keyword evidence="1" id="KW-1133">Transmembrane helix</keyword>
<keyword evidence="4" id="KW-1185">Reference proteome</keyword>
<feature type="transmembrane region" description="Helical" evidence="1">
    <location>
        <begin position="116"/>
        <end position="139"/>
    </location>
</feature>
<feature type="transmembrane region" description="Helical" evidence="1">
    <location>
        <begin position="151"/>
        <end position="170"/>
    </location>
</feature>
<organism evidence="3 4">
    <name type="scientific">Pannus brasiliensis CCIBt3594</name>
    <dbReference type="NCBI Taxonomy" id="1427578"/>
    <lineage>
        <taxon>Bacteria</taxon>
        <taxon>Bacillati</taxon>
        <taxon>Cyanobacteriota</taxon>
        <taxon>Cyanophyceae</taxon>
        <taxon>Oscillatoriophycideae</taxon>
        <taxon>Chroococcales</taxon>
        <taxon>Microcystaceae</taxon>
        <taxon>Pannus</taxon>
    </lineage>
</organism>
<keyword evidence="1" id="KW-0472">Membrane</keyword>
<dbReference type="AlphaFoldDB" id="A0AAW9R199"/>
<keyword evidence="1" id="KW-0812">Transmembrane</keyword>
<feature type="transmembrane region" description="Helical" evidence="1">
    <location>
        <begin position="72"/>
        <end position="96"/>
    </location>
</feature>
<reference evidence="3 4" key="1">
    <citation type="submission" date="2024-01" db="EMBL/GenBank/DDBJ databases">
        <title>Genomic insights into the taxonomy and metabolism of the cyanobacterium Pannus brasiliensis CCIBt3594.</title>
        <authorList>
            <person name="Machado M."/>
            <person name="Botero N.B."/>
            <person name="Andreote A.P.D."/>
            <person name="Feitosa A.M.T."/>
            <person name="Popin R."/>
            <person name="Sivonen K."/>
            <person name="Fiore M.F."/>
        </authorList>
    </citation>
    <scope>NUCLEOTIDE SEQUENCE [LARGE SCALE GENOMIC DNA]</scope>
    <source>
        <strain evidence="3 4">CCIBt3594</strain>
    </source>
</reference>
<proteinExistence type="predicted"/>
<evidence type="ECO:0000313" key="4">
    <source>
        <dbReference type="Proteomes" id="UP001328733"/>
    </source>
</evidence>
<evidence type="ECO:0000313" key="3">
    <source>
        <dbReference type="EMBL" id="MEG3439719.1"/>
    </source>
</evidence>
<evidence type="ECO:0000259" key="2">
    <source>
        <dbReference type="Pfam" id="PF09990"/>
    </source>
</evidence>
<evidence type="ECO:0000256" key="1">
    <source>
        <dbReference type="SAM" id="Phobius"/>
    </source>
</evidence>
<sequence>MNVLSIALPGFKIGENGLPYPIPLHPQLVHLTLGLVIIAVLFDIAGTLFFLGKPIFKFLALPASRSSFHEVGWYNLVAAAIVTFFTVAAGFFELMLADPLPDRVSDWGLNASTTMLLHGLGGILLLTSIVGLTIWRGFLRYRAPEGKTREVPWIYVLVGVVLLGALYLHGTLGAQLGDEFGVHNTAVHLLKLGKNPERFLPR</sequence>
<comment type="caution">
    <text evidence="3">The sequence shown here is derived from an EMBL/GenBank/DDBJ whole genome shotgun (WGS) entry which is preliminary data.</text>
</comment>
<dbReference type="EMBL" id="JBAFSM010000057">
    <property type="protein sequence ID" value="MEG3439719.1"/>
    <property type="molecule type" value="Genomic_DNA"/>
</dbReference>